<proteinExistence type="predicted"/>
<dbReference type="Proteomes" id="UP001171111">
    <property type="component" value="Unassembled WGS sequence"/>
</dbReference>
<dbReference type="RefSeq" id="WP_273930498.1">
    <property type="nucleotide sequence ID" value="NZ_JAQSLJ010000002.1"/>
</dbReference>
<evidence type="ECO:0000313" key="2">
    <source>
        <dbReference type="Proteomes" id="UP001171111"/>
    </source>
</evidence>
<comment type="caution">
    <text evidence="1">The sequence shown here is derived from an EMBL/GenBank/DDBJ whole genome shotgun (WGS) entry which is preliminary data.</text>
</comment>
<sequence>MHYTPVLTSLGYTPNDALKAQVKRCIEEAGLSVPDLDKIAELNEEIKTMGGYVALSNSEDVFKIKCETSDITALKEFNLAVYNWGQENGFKVKKLDGKEVFYITGKDE</sequence>
<evidence type="ECO:0000313" key="1">
    <source>
        <dbReference type="EMBL" id="MDO2408697.1"/>
    </source>
</evidence>
<protein>
    <submittedName>
        <fullName evidence="1">Type II secretion system protein</fullName>
    </submittedName>
</protein>
<gene>
    <name evidence="1" type="ORF">Q2362_01105</name>
</gene>
<organism evidence="1 2">
    <name type="scientific">Campylobacter magnus</name>
    <dbReference type="NCBI Taxonomy" id="3026462"/>
    <lineage>
        <taxon>Bacteria</taxon>
        <taxon>Pseudomonadati</taxon>
        <taxon>Campylobacterota</taxon>
        <taxon>Epsilonproteobacteria</taxon>
        <taxon>Campylobacterales</taxon>
        <taxon>Campylobacteraceae</taxon>
        <taxon>Campylobacter</taxon>
    </lineage>
</organism>
<reference evidence="1 2" key="1">
    <citation type="submission" date="2023-06" db="EMBL/GenBank/DDBJ databases">
        <title>Campylobacter magnum sp. nov., isolated from cecal contents of domestic pigs (Sus scrofa domesticus).</title>
        <authorList>
            <person name="Papic B."/>
            <person name="Gruntar I."/>
        </authorList>
    </citation>
    <scope>NUCLEOTIDE SEQUENCE [LARGE SCALE GENOMIC DNA]</scope>
    <source>
        <strain evidence="2">34484-21</strain>
    </source>
</reference>
<accession>A0ABT8T521</accession>
<dbReference type="EMBL" id="JAULJQ010000001">
    <property type="protein sequence ID" value="MDO2408697.1"/>
    <property type="molecule type" value="Genomic_DNA"/>
</dbReference>
<keyword evidence="2" id="KW-1185">Reference proteome</keyword>
<name>A0ABT8T521_9BACT</name>